<accession>A0A370HWH7</accession>
<evidence type="ECO:0000313" key="2">
    <source>
        <dbReference type="Proteomes" id="UP000254869"/>
    </source>
</evidence>
<dbReference type="STRING" id="1210086.GCA_001613105_05256"/>
<keyword evidence="2" id="KW-1185">Reference proteome</keyword>
<name>A0A370HWH7_9NOCA</name>
<dbReference type="RefSeq" id="WP_114755865.1">
    <property type="nucleotide sequence ID" value="NZ_QQBC01000012.1"/>
</dbReference>
<protein>
    <submittedName>
        <fullName evidence="1">Uncharacterized protein DUF955</fullName>
    </submittedName>
</protein>
<proteinExistence type="predicted"/>
<dbReference type="Proteomes" id="UP000254869">
    <property type="component" value="Unassembled WGS sequence"/>
</dbReference>
<dbReference type="EMBL" id="QQBC01000012">
    <property type="protein sequence ID" value="RDI62867.1"/>
    <property type="molecule type" value="Genomic_DNA"/>
</dbReference>
<comment type="caution">
    <text evidence="1">The sequence shown here is derived from an EMBL/GenBank/DDBJ whole genome shotgun (WGS) entry which is preliminary data.</text>
</comment>
<sequence>MNAAPPRDVDAVCAELVAALAARRAPAAVGAVVRVVAERTGRPIELRPVSLGGTEVFGLWVALAERDLILYDSTATVAHRNHIVQHELGHIVLGHRPAAPDTGDDWSNSMCRSDFHDPIEEQAELFARRLTWRLARYSATAASSGVARRITDTLTGGG</sequence>
<organism evidence="1 2">
    <name type="scientific">Nocardia pseudobrasiliensis</name>
    <dbReference type="NCBI Taxonomy" id="45979"/>
    <lineage>
        <taxon>Bacteria</taxon>
        <taxon>Bacillati</taxon>
        <taxon>Actinomycetota</taxon>
        <taxon>Actinomycetes</taxon>
        <taxon>Mycobacteriales</taxon>
        <taxon>Nocardiaceae</taxon>
        <taxon>Nocardia</taxon>
    </lineage>
</organism>
<dbReference type="AlphaFoldDB" id="A0A370HWH7"/>
<evidence type="ECO:0000313" key="1">
    <source>
        <dbReference type="EMBL" id="RDI62867.1"/>
    </source>
</evidence>
<reference evidence="1 2" key="1">
    <citation type="submission" date="2018-07" db="EMBL/GenBank/DDBJ databases">
        <title>Genomic Encyclopedia of Type Strains, Phase IV (KMG-IV): sequencing the most valuable type-strain genomes for metagenomic binning, comparative biology and taxonomic classification.</title>
        <authorList>
            <person name="Goeker M."/>
        </authorList>
    </citation>
    <scope>NUCLEOTIDE SEQUENCE [LARGE SCALE GENOMIC DNA]</scope>
    <source>
        <strain evidence="1 2">DSM 44290</strain>
    </source>
</reference>
<gene>
    <name evidence="1" type="ORF">DFR76_112185</name>
</gene>
<dbReference type="Gene3D" id="1.10.10.2910">
    <property type="match status" value="1"/>
</dbReference>